<dbReference type="EMBL" id="CAJPEV010001484">
    <property type="protein sequence ID" value="CAG0892915.1"/>
    <property type="molecule type" value="Genomic_DNA"/>
</dbReference>
<evidence type="ECO:0000256" key="1">
    <source>
        <dbReference type="ARBA" id="ARBA00022614"/>
    </source>
</evidence>
<dbReference type="Gene3D" id="3.80.10.10">
    <property type="entry name" value="Ribonuclease Inhibitor"/>
    <property type="match status" value="1"/>
</dbReference>
<dbReference type="PANTHER" id="PTHR45712">
    <property type="entry name" value="AGAP008170-PA"/>
    <property type="match status" value="1"/>
</dbReference>
<dbReference type="Proteomes" id="UP000677054">
    <property type="component" value="Unassembled WGS sequence"/>
</dbReference>
<keyword evidence="2" id="KW-0677">Repeat</keyword>
<evidence type="ECO:0000313" key="5">
    <source>
        <dbReference type="Proteomes" id="UP000677054"/>
    </source>
</evidence>
<evidence type="ECO:0000313" key="4">
    <source>
        <dbReference type="EMBL" id="CAD7247533.1"/>
    </source>
</evidence>
<dbReference type="InterPro" id="IPR032675">
    <property type="entry name" value="LRR_dom_sf"/>
</dbReference>
<dbReference type="InterPro" id="IPR050333">
    <property type="entry name" value="SLRP"/>
</dbReference>
<proteinExistence type="predicted"/>
<dbReference type="EMBL" id="LR901001">
    <property type="protein sequence ID" value="CAD7247533.1"/>
    <property type="molecule type" value="Genomic_DNA"/>
</dbReference>
<sequence length="303" mass="33467">MIGLSTFLCISILSLALYANGNNDCPPDEDIRPCTCGSTDLLSETSVKVDCSFSTGEKMRSAFNEASWPSSQLAHFYLRDNEEVKELPDGVFGNISFKSIKLWKTAVETIHPSVILSSKDRLSYLTIGYSHLETFPFDLLQRLSHLEGLNLVMNLLTSLPALQSDSLRELKLLGNRISKVNEDGWATPNLRLLELDYNPISVFPSAVIKGLERLEEFTCVFCNLGPTLSSGLLEFHSSSLMKVLLGFNEISAVDAGSITGVMPDTTIILNFNDVVTLKEETFRPILEVLSRGNGFLNVTGYNL</sequence>
<gene>
    <name evidence="4" type="ORF">DSTB1V02_LOCUS7364</name>
</gene>
<name>A0A7R8XHM0_9CRUS</name>
<evidence type="ECO:0000256" key="2">
    <source>
        <dbReference type="ARBA" id="ARBA00022737"/>
    </source>
</evidence>
<feature type="chain" id="PRO_5036402493" evidence="3">
    <location>
        <begin position="22"/>
        <end position="303"/>
    </location>
</feature>
<reference evidence="4" key="1">
    <citation type="submission" date="2020-11" db="EMBL/GenBank/DDBJ databases">
        <authorList>
            <person name="Tran Van P."/>
        </authorList>
    </citation>
    <scope>NUCLEOTIDE SEQUENCE</scope>
</reference>
<protein>
    <submittedName>
        <fullName evidence="4">Uncharacterized protein</fullName>
    </submittedName>
</protein>
<keyword evidence="1" id="KW-0433">Leucine-rich repeat</keyword>
<dbReference type="AlphaFoldDB" id="A0A7R8XHM0"/>
<accession>A0A7R8XHM0</accession>
<evidence type="ECO:0000256" key="3">
    <source>
        <dbReference type="SAM" id="SignalP"/>
    </source>
</evidence>
<dbReference type="OrthoDB" id="1055097at2759"/>
<keyword evidence="5" id="KW-1185">Reference proteome</keyword>
<dbReference type="PANTHER" id="PTHR45712:SF22">
    <property type="entry name" value="INSULIN-LIKE GROWTH FACTOR-BINDING PROTEIN COMPLEX ACID LABILE SUBUNIT"/>
    <property type="match status" value="1"/>
</dbReference>
<organism evidence="4">
    <name type="scientific">Darwinula stevensoni</name>
    <dbReference type="NCBI Taxonomy" id="69355"/>
    <lineage>
        <taxon>Eukaryota</taxon>
        <taxon>Metazoa</taxon>
        <taxon>Ecdysozoa</taxon>
        <taxon>Arthropoda</taxon>
        <taxon>Crustacea</taxon>
        <taxon>Oligostraca</taxon>
        <taxon>Ostracoda</taxon>
        <taxon>Podocopa</taxon>
        <taxon>Podocopida</taxon>
        <taxon>Darwinulocopina</taxon>
        <taxon>Darwinuloidea</taxon>
        <taxon>Darwinulidae</taxon>
        <taxon>Darwinula</taxon>
    </lineage>
</organism>
<feature type="signal peptide" evidence="3">
    <location>
        <begin position="1"/>
        <end position="21"/>
    </location>
</feature>
<dbReference type="SUPFAM" id="SSF52058">
    <property type="entry name" value="L domain-like"/>
    <property type="match status" value="1"/>
</dbReference>
<keyword evidence="3" id="KW-0732">Signal</keyword>